<proteinExistence type="predicted"/>
<dbReference type="InterPro" id="IPR013328">
    <property type="entry name" value="6PGD_dom2"/>
</dbReference>
<dbReference type="Gene3D" id="3.40.50.720">
    <property type="entry name" value="NAD(P)-binding Rossmann-like Domain"/>
    <property type="match status" value="1"/>
</dbReference>
<feature type="domain" description="6-phosphogluconate dehydrogenase NADP-binding" evidence="4">
    <location>
        <begin position="2"/>
        <end position="158"/>
    </location>
</feature>
<dbReference type="Gene3D" id="1.10.1040.10">
    <property type="entry name" value="N-(1-d-carboxylethyl)-l-norvaline Dehydrogenase, domain 2"/>
    <property type="match status" value="1"/>
</dbReference>
<feature type="domain" description="3-hydroxyisobutyrate dehydrogenase-like NAD-binding" evidence="5">
    <location>
        <begin position="167"/>
        <end position="284"/>
    </location>
</feature>
<dbReference type="SUPFAM" id="SSF48179">
    <property type="entry name" value="6-phosphogluconate dehydrogenase C-terminal domain-like"/>
    <property type="match status" value="1"/>
</dbReference>
<dbReference type="InterPro" id="IPR008927">
    <property type="entry name" value="6-PGluconate_DH-like_C_sf"/>
</dbReference>
<evidence type="ECO:0000256" key="2">
    <source>
        <dbReference type="ARBA" id="ARBA00023027"/>
    </source>
</evidence>
<name>A0A931GVB6_9BACT</name>
<dbReference type="AlphaFoldDB" id="A0A931GVB6"/>
<protein>
    <submittedName>
        <fullName evidence="6">NAD(P)-dependent oxidoreductase</fullName>
    </submittedName>
</protein>
<dbReference type="RefSeq" id="WP_196991709.1">
    <property type="nucleotide sequence ID" value="NZ_JADWYR010000002.1"/>
</dbReference>
<sequence length="288" mass="30751">MQIGFIGLGNLGTPIAENILEQHNQLFVFNRTAAKAQPLVNKGAVLCATVKELAQQCDVIFTMVSDDAALNHITKSEDGLAANMKEGAIHISMSTILPATAIYLDSLHHVHRNIYVAAPVMGRPEAARAKKLNFLVSGKPVTVETITPLLTAAGAAGVWNIGTATEAANVAKLCSNFLIIAAIEAMAEGINLAQKSGIDATAWMNMITSTLFASPIYKNYGNILLQQAYEPAAFSLKLGLKDVNLINEQAAEKNTEMPLGGVLQQQLQECVNKGFGEHDWTAIALALK</sequence>
<evidence type="ECO:0000259" key="5">
    <source>
        <dbReference type="Pfam" id="PF14833"/>
    </source>
</evidence>
<gene>
    <name evidence="6" type="ORF">I5907_15435</name>
</gene>
<accession>A0A931GVB6</accession>
<evidence type="ECO:0000313" key="7">
    <source>
        <dbReference type="Proteomes" id="UP000628448"/>
    </source>
</evidence>
<dbReference type="SUPFAM" id="SSF51735">
    <property type="entry name" value="NAD(P)-binding Rossmann-fold domains"/>
    <property type="match status" value="1"/>
</dbReference>
<dbReference type="PANTHER" id="PTHR43580">
    <property type="entry name" value="OXIDOREDUCTASE GLYR1-RELATED"/>
    <property type="match status" value="1"/>
</dbReference>
<dbReference type="InterPro" id="IPR029154">
    <property type="entry name" value="HIBADH-like_NADP-bd"/>
</dbReference>
<reference evidence="6" key="1">
    <citation type="submission" date="2020-11" db="EMBL/GenBank/DDBJ databases">
        <title>Bacterial whole genome sequence for Panacibacter sp. DH6.</title>
        <authorList>
            <person name="Le V."/>
            <person name="Ko S."/>
            <person name="Ahn C.-Y."/>
            <person name="Oh H.-M."/>
        </authorList>
    </citation>
    <scope>NUCLEOTIDE SEQUENCE</scope>
    <source>
        <strain evidence="6">DH6</strain>
    </source>
</reference>
<comment type="caution">
    <text evidence="6">The sequence shown here is derived from an EMBL/GenBank/DDBJ whole genome shotgun (WGS) entry which is preliminary data.</text>
</comment>
<dbReference type="InterPro" id="IPR015815">
    <property type="entry name" value="HIBADH-related"/>
</dbReference>
<evidence type="ECO:0000259" key="4">
    <source>
        <dbReference type="Pfam" id="PF03446"/>
    </source>
</evidence>
<dbReference type="InterPro" id="IPR036291">
    <property type="entry name" value="NAD(P)-bd_dom_sf"/>
</dbReference>
<dbReference type="GO" id="GO:0051287">
    <property type="term" value="F:NAD binding"/>
    <property type="evidence" value="ECO:0007669"/>
    <property type="project" value="InterPro"/>
</dbReference>
<dbReference type="GO" id="GO:0050661">
    <property type="term" value="F:NADP binding"/>
    <property type="evidence" value="ECO:0007669"/>
    <property type="project" value="InterPro"/>
</dbReference>
<evidence type="ECO:0000256" key="3">
    <source>
        <dbReference type="PIRSR" id="PIRSR000103-1"/>
    </source>
</evidence>
<dbReference type="Proteomes" id="UP000628448">
    <property type="component" value="Unassembled WGS sequence"/>
</dbReference>
<dbReference type="EMBL" id="JADWYR010000002">
    <property type="protein sequence ID" value="MBG9377636.1"/>
    <property type="molecule type" value="Genomic_DNA"/>
</dbReference>
<evidence type="ECO:0000313" key="6">
    <source>
        <dbReference type="EMBL" id="MBG9377636.1"/>
    </source>
</evidence>
<keyword evidence="2" id="KW-0520">NAD</keyword>
<dbReference type="Pfam" id="PF14833">
    <property type="entry name" value="NAD_binding_11"/>
    <property type="match status" value="1"/>
</dbReference>
<organism evidence="6 7">
    <name type="scientific">Panacibacter microcysteis</name>
    <dbReference type="NCBI Taxonomy" id="2793269"/>
    <lineage>
        <taxon>Bacteria</taxon>
        <taxon>Pseudomonadati</taxon>
        <taxon>Bacteroidota</taxon>
        <taxon>Chitinophagia</taxon>
        <taxon>Chitinophagales</taxon>
        <taxon>Chitinophagaceae</taxon>
        <taxon>Panacibacter</taxon>
    </lineage>
</organism>
<keyword evidence="1" id="KW-0560">Oxidoreductase</keyword>
<keyword evidence="7" id="KW-1185">Reference proteome</keyword>
<dbReference type="PANTHER" id="PTHR43580:SF2">
    <property type="entry name" value="CYTOKINE-LIKE NUCLEAR FACTOR N-PAC"/>
    <property type="match status" value="1"/>
</dbReference>
<dbReference type="InterPro" id="IPR051265">
    <property type="entry name" value="HIBADH-related_NP60_sf"/>
</dbReference>
<feature type="active site" evidence="3">
    <location>
        <position position="172"/>
    </location>
</feature>
<evidence type="ECO:0000256" key="1">
    <source>
        <dbReference type="ARBA" id="ARBA00023002"/>
    </source>
</evidence>
<dbReference type="PIRSF" id="PIRSF000103">
    <property type="entry name" value="HIBADH"/>
    <property type="match status" value="1"/>
</dbReference>
<dbReference type="InterPro" id="IPR006115">
    <property type="entry name" value="6PGDH_NADP-bd"/>
</dbReference>
<dbReference type="Pfam" id="PF03446">
    <property type="entry name" value="NAD_binding_2"/>
    <property type="match status" value="1"/>
</dbReference>
<dbReference type="GO" id="GO:0016491">
    <property type="term" value="F:oxidoreductase activity"/>
    <property type="evidence" value="ECO:0007669"/>
    <property type="project" value="UniProtKB-KW"/>
</dbReference>